<dbReference type="AlphaFoldDB" id="A0A1S1NKW5"/>
<keyword evidence="3" id="KW-1185">Reference proteome</keyword>
<evidence type="ECO:0000313" key="1">
    <source>
        <dbReference type="EMBL" id="OHV03426.1"/>
    </source>
</evidence>
<name>A0A1S1NKW5_9MYCO</name>
<reference evidence="2" key="3">
    <citation type="submission" date="2018-01" db="EMBL/GenBank/DDBJ databases">
        <authorList>
            <person name="Gaut B.S."/>
            <person name="Morton B.R."/>
            <person name="Clegg M.T."/>
            <person name="Duvall M.R."/>
        </authorList>
    </citation>
    <scope>NUCLEOTIDE SEQUENCE</scope>
    <source>
        <strain evidence="2">ATCC BAA-2683</strain>
    </source>
</reference>
<sequence length="160" mass="17181">MSGSNPADYEFERTAETIDDNAVVRLRAVTDKAAGFGTMMQTIAPTKYLGTRVRLSGVLKGNDIEGWAGLWLRVDSRQAGAPLAFDNMQDRPIQGTTDWSGEAIVLDVDKEASAIAFGVLLNGTGSVDISRLRFEEVGSDVPVTGTPQATEPVNLDFSDE</sequence>
<evidence type="ECO:0000313" key="4">
    <source>
        <dbReference type="Proteomes" id="UP000238296"/>
    </source>
</evidence>
<dbReference type="EMBL" id="MLQM01000078">
    <property type="protein sequence ID" value="OHV03426.1"/>
    <property type="molecule type" value="Genomic_DNA"/>
</dbReference>
<reference evidence="2 4" key="2">
    <citation type="journal article" date="2017" name="Int. J. Syst. Evol. Microbiol.">
        <title>Mycobacterium talmoniae sp. nov., a slowly growing mycobacterium isolated from human respiratory samples.</title>
        <authorList>
            <person name="Davidson R.M."/>
            <person name="DeGroote M.A."/>
            <person name="Marola J.L."/>
            <person name="Buss S."/>
            <person name="Jones V."/>
            <person name="McNeil M.R."/>
            <person name="Freifeld A.G."/>
            <person name="Elaine Epperson L."/>
            <person name="Hasan N.A."/>
            <person name="Jackson M."/>
            <person name="Iwen P.C."/>
            <person name="Salfinger M."/>
            <person name="Strong M."/>
        </authorList>
    </citation>
    <scope>NUCLEOTIDE SEQUENCE [LARGE SCALE GENOMIC DNA]</scope>
    <source>
        <strain evidence="2 4">ATCC BAA-2683</strain>
    </source>
</reference>
<evidence type="ECO:0000313" key="3">
    <source>
        <dbReference type="Proteomes" id="UP000179734"/>
    </source>
</evidence>
<dbReference type="Proteomes" id="UP000179734">
    <property type="component" value="Unassembled WGS sequence"/>
</dbReference>
<proteinExistence type="predicted"/>
<organism evidence="1 3">
    <name type="scientific">Mycobacterium talmoniae</name>
    <dbReference type="NCBI Taxonomy" id="1858794"/>
    <lineage>
        <taxon>Bacteria</taxon>
        <taxon>Bacillati</taxon>
        <taxon>Actinomycetota</taxon>
        <taxon>Actinomycetes</taxon>
        <taxon>Mycobacteriales</taxon>
        <taxon>Mycobacteriaceae</taxon>
        <taxon>Mycobacterium</taxon>
    </lineage>
</organism>
<dbReference type="Gene3D" id="2.60.120.260">
    <property type="entry name" value="Galactose-binding domain-like"/>
    <property type="match status" value="1"/>
</dbReference>
<dbReference type="EMBL" id="PPEA01000359">
    <property type="protein sequence ID" value="PQM47291.1"/>
    <property type="molecule type" value="Genomic_DNA"/>
</dbReference>
<accession>A0A1S1NKW5</accession>
<reference evidence="1 3" key="1">
    <citation type="submission" date="2016-10" db="EMBL/GenBank/DDBJ databases">
        <title>Genome sequence of Mycobacterium talmonii.</title>
        <authorList>
            <person name="Greninger A.L."/>
            <person name="Elliott B."/>
            <person name="Vasireddy S."/>
            <person name="Vasireddy R."/>
        </authorList>
    </citation>
    <scope>NUCLEOTIDE SEQUENCE [LARGE SCALE GENOMIC DNA]</scope>
    <source>
        <strain evidence="1">MO-5499</strain>
        <strain evidence="3">NE-TNMC-100812</strain>
    </source>
</reference>
<comment type="caution">
    <text evidence="1">The sequence shown here is derived from an EMBL/GenBank/DDBJ whole genome shotgun (WGS) entry which is preliminary data.</text>
</comment>
<evidence type="ECO:0000313" key="2">
    <source>
        <dbReference type="EMBL" id="PQM47291.1"/>
    </source>
</evidence>
<dbReference type="RefSeq" id="WP_071027203.1">
    <property type="nucleotide sequence ID" value="NZ_MLQM01000078.1"/>
</dbReference>
<dbReference type="Proteomes" id="UP000238296">
    <property type="component" value="Unassembled WGS sequence"/>
</dbReference>
<gene>
    <name evidence="1" type="ORF">BKN37_15010</name>
    <name evidence="2" type="ORF">C1Y40_02525</name>
</gene>
<protein>
    <submittedName>
        <fullName evidence="1">Uncharacterized protein</fullName>
    </submittedName>
</protein>